<dbReference type="InterPro" id="IPR010921">
    <property type="entry name" value="Trp_repressor/repl_initiator"/>
</dbReference>
<sequence>MCKSEIFAEILNIVGKETEVSTELILSSSKVTEVVDARSIVVFFLTEYGLYPEQIATFLHKTSASIRYLISTFESRKLANKMIAIYLQNIRKSLENEL</sequence>
<name>A0A015Z7F6_BACFG</name>
<comment type="caution">
    <text evidence="1">The sequence shown here is derived from an EMBL/GenBank/DDBJ whole genome shotgun (WGS) entry which is preliminary data.</text>
</comment>
<dbReference type="EMBL" id="JGDJ01000116">
    <property type="protein sequence ID" value="EXZ30814.1"/>
    <property type="molecule type" value="Genomic_DNA"/>
</dbReference>
<accession>A0A015Z7F6</accession>
<reference evidence="1 2" key="1">
    <citation type="submission" date="2014-02" db="EMBL/GenBank/DDBJ databases">
        <authorList>
            <person name="Sears C."/>
            <person name="Carroll K."/>
            <person name="Sack B.R."/>
            <person name="Qadri F."/>
            <person name="Myers L.L."/>
            <person name="Chung G.-T."/>
            <person name="Escheverria P."/>
            <person name="Fraser C.M."/>
            <person name="Sadzewicz L."/>
            <person name="Shefchek K.A."/>
            <person name="Tallon L."/>
            <person name="Das S.P."/>
            <person name="Daugherty S."/>
            <person name="Mongodin E.F."/>
        </authorList>
    </citation>
    <scope>NUCLEOTIDE SEQUENCE [LARGE SCALE GENOMIC DNA]</scope>
    <source>
        <strain evidence="1 2">S36L11</strain>
    </source>
</reference>
<evidence type="ECO:0000313" key="1">
    <source>
        <dbReference type="EMBL" id="EXZ30814.1"/>
    </source>
</evidence>
<dbReference type="Proteomes" id="UP000022082">
    <property type="component" value="Unassembled WGS sequence"/>
</dbReference>
<organism evidence="1 2">
    <name type="scientific">Bacteroides fragilis str. S36L11</name>
    <dbReference type="NCBI Taxonomy" id="1339327"/>
    <lineage>
        <taxon>Bacteria</taxon>
        <taxon>Pseudomonadati</taxon>
        <taxon>Bacteroidota</taxon>
        <taxon>Bacteroidia</taxon>
        <taxon>Bacteroidales</taxon>
        <taxon>Bacteroidaceae</taxon>
        <taxon>Bacteroides</taxon>
    </lineage>
</organism>
<protein>
    <submittedName>
        <fullName evidence="1">Bacterial dnaA helix-turn-helix family protein</fullName>
    </submittedName>
</protein>
<dbReference type="Gene3D" id="1.10.1750.10">
    <property type="match status" value="1"/>
</dbReference>
<dbReference type="AlphaFoldDB" id="A0A015Z7F6"/>
<gene>
    <name evidence="1" type="ORF">M136_5384</name>
</gene>
<dbReference type="RefSeq" id="WP_032558121.1">
    <property type="nucleotide sequence ID" value="NZ_JGDJ01000116.1"/>
</dbReference>
<dbReference type="SUPFAM" id="SSF48295">
    <property type="entry name" value="TrpR-like"/>
    <property type="match status" value="1"/>
</dbReference>
<dbReference type="GO" id="GO:0043565">
    <property type="term" value="F:sequence-specific DNA binding"/>
    <property type="evidence" value="ECO:0007669"/>
    <property type="project" value="InterPro"/>
</dbReference>
<evidence type="ECO:0000313" key="2">
    <source>
        <dbReference type="Proteomes" id="UP000022082"/>
    </source>
</evidence>
<proteinExistence type="predicted"/>